<proteinExistence type="predicted"/>
<feature type="transmembrane region" description="Helical" evidence="2">
    <location>
        <begin position="12"/>
        <end position="28"/>
    </location>
</feature>
<dbReference type="SUPFAM" id="SSF48452">
    <property type="entry name" value="TPR-like"/>
    <property type="match status" value="1"/>
</dbReference>
<evidence type="ECO:0000313" key="4">
    <source>
        <dbReference type="Proteomes" id="UP001364890"/>
    </source>
</evidence>
<evidence type="ECO:0000256" key="2">
    <source>
        <dbReference type="SAM" id="Phobius"/>
    </source>
</evidence>
<sequence>MNIKDKTTRQIVGYFLLLLLITFVYIINSSKEQDRQFVIEQEKYNVAVQDIQGGEYDQALSLLEEVDQTNTKSVPVKYYIGVAHFYKEDFDKAAQEFSNLLDINPYMVKDSEFMLLFAHTLINANQFDEASIVLERCKNLQTPENMPDYQDQVNQLIKQITVSS</sequence>
<dbReference type="Proteomes" id="UP001364890">
    <property type="component" value="Unassembled WGS sequence"/>
</dbReference>
<reference evidence="3 4" key="1">
    <citation type="submission" date="2024-01" db="EMBL/GenBank/DDBJ databases">
        <title>Seven novel Bacillus-like species.</title>
        <authorList>
            <person name="Liu G."/>
        </authorList>
    </citation>
    <scope>NUCLEOTIDE SEQUENCE [LARGE SCALE GENOMIC DNA]</scope>
    <source>
        <strain evidence="3 4">FJAT-51614</strain>
    </source>
</reference>
<keyword evidence="2" id="KW-1133">Transmembrane helix</keyword>
<dbReference type="InterPro" id="IPR011990">
    <property type="entry name" value="TPR-like_helical_dom_sf"/>
</dbReference>
<dbReference type="InterPro" id="IPR019734">
    <property type="entry name" value="TPR_rpt"/>
</dbReference>
<dbReference type="Gene3D" id="1.25.40.10">
    <property type="entry name" value="Tetratricopeptide repeat domain"/>
    <property type="match status" value="1"/>
</dbReference>
<organism evidence="3 4">
    <name type="scientific">Psychrobacillus mangrovi</name>
    <dbReference type="NCBI Taxonomy" id="3117745"/>
    <lineage>
        <taxon>Bacteria</taxon>
        <taxon>Bacillati</taxon>
        <taxon>Bacillota</taxon>
        <taxon>Bacilli</taxon>
        <taxon>Bacillales</taxon>
        <taxon>Bacillaceae</taxon>
        <taxon>Psychrobacillus</taxon>
    </lineage>
</organism>
<dbReference type="PROSITE" id="PS50005">
    <property type="entry name" value="TPR"/>
    <property type="match status" value="1"/>
</dbReference>
<keyword evidence="4" id="KW-1185">Reference proteome</keyword>
<keyword evidence="2" id="KW-0472">Membrane</keyword>
<feature type="repeat" description="TPR" evidence="1">
    <location>
        <begin position="74"/>
        <end position="107"/>
    </location>
</feature>
<evidence type="ECO:0000256" key="1">
    <source>
        <dbReference type="PROSITE-ProRule" id="PRU00339"/>
    </source>
</evidence>
<dbReference type="EMBL" id="JBAWSY010000002">
    <property type="protein sequence ID" value="MEI4768850.1"/>
    <property type="molecule type" value="Genomic_DNA"/>
</dbReference>
<evidence type="ECO:0000313" key="3">
    <source>
        <dbReference type="EMBL" id="MEI4768850.1"/>
    </source>
</evidence>
<comment type="caution">
    <text evidence="3">The sequence shown here is derived from an EMBL/GenBank/DDBJ whole genome shotgun (WGS) entry which is preliminary data.</text>
</comment>
<keyword evidence="2" id="KW-0812">Transmembrane</keyword>
<dbReference type="Pfam" id="PF14559">
    <property type="entry name" value="TPR_19"/>
    <property type="match status" value="1"/>
</dbReference>
<protein>
    <submittedName>
        <fullName evidence="3">Tetratricopeptide repeat protein</fullName>
    </submittedName>
</protein>
<gene>
    <name evidence="3" type="ORF">WAX74_04155</name>
</gene>
<keyword evidence="1" id="KW-0802">TPR repeat</keyword>
<accession>A0ABU8F3L2</accession>
<name>A0ABU8F3L2_9BACI</name>